<dbReference type="AlphaFoldDB" id="C3KNX7"/>
<accession>C3KNX7</accession>
<evidence type="ECO:0000256" key="2">
    <source>
        <dbReference type="ARBA" id="ARBA00022448"/>
    </source>
</evidence>
<reference evidence="11 12" key="2">
    <citation type="journal article" date="2009" name="Appl. Environ. Microbiol.">
        <title>Rhizobium sp. strain NGR234 possesses a remarkable number of secretion systems.</title>
        <authorList>
            <person name="Schmeisser C."/>
            <person name="Liesegang H."/>
            <person name="Krysciak D."/>
            <person name="Bakkou N."/>
            <person name="Le Quere A."/>
            <person name="Wollherr A."/>
            <person name="Heinemeyer I."/>
            <person name="Morgenstern B."/>
            <person name="Pommerening-Roeser A."/>
            <person name="Flores M."/>
            <person name="Palacios R."/>
            <person name="Brenner S."/>
            <person name="Gottschalk G."/>
            <person name="Schmitz R.A."/>
            <person name="Broughton W.J."/>
            <person name="Perret X."/>
            <person name="Strittmatter A.W."/>
            <person name="Streit W.R."/>
        </authorList>
    </citation>
    <scope>NUCLEOTIDE SEQUENCE [LARGE SCALE GENOMIC DNA]</scope>
    <source>
        <strain evidence="12">NBRC 101917 / NGR234</strain>
    </source>
</reference>
<feature type="binding site" evidence="8">
    <location>
        <position position="106"/>
    </location>
    <ligand>
        <name>Cu cation</name>
        <dbReference type="ChEBI" id="CHEBI:23378"/>
    </ligand>
</feature>
<feature type="domain" description="Blue (type 1) copper" evidence="10">
    <location>
        <begin position="26"/>
        <end position="112"/>
    </location>
</feature>
<dbReference type="NCBIfam" id="TIGR02375">
    <property type="entry name" value="pseudoazurin"/>
    <property type="match status" value="1"/>
</dbReference>
<dbReference type="InterPro" id="IPR000923">
    <property type="entry name" value="BlueCu_1"/>
</dbReference>
<keyword evidence="12" id="KW-1185">Reference proteome</keyword>
<evidence type="ECO:0000256" key="8">
    <source>
        <dbReference type="PIRSR" id="PIRSR602386-1"/>
    </source>
</evidence>
<dbReference type="InterPro" id="IPR001235">
    <property type="entry name" value="Copper_blue_Plastocyanin"/>
</dbReference>
<organism evidence="11 12">
    <name type="scientific">Sinorhizobium fredii (strain NBRC 101917 / NGR234)</name>
    <dbReference type="NCBI Taxonomy" id="394"/>
    <lineage>
        <taxon>Bacteria</taxon>
        <taxon>Pseudomonadati</taxon>
        <taxon>Pseudomonadota</taxon>
        <taxon>Alphaproteobacteria</taxon>
        <taxon>Hyphomicrobiales</taxon>
        <taxon>Rhizobiaceae</taxon>
        <taxon>Sinorhizobium/Ensifer group</taxon>
        <taxon>Sinorhizobium</taxon>
    </lineage>
</organism>
<feature type="chain" id="PRO_5002927350" description="Pseudoazurin" evidence="9">
    <location>
        <begin position="21"/>
        <end position="144"/>
    </location>
</feature>
<dbReference type="KEGG" id="rhi:NGR_b03210"/>
<dbReference type="HOGENOM" id="CLU_124330_0_0_5"/>
<dbReference type="PRINTS" id="PR00155">
    <property type="entry name" value="AMICYANIN"/>
</dbReference>
<dbReference type="OrthoDB" id="7510199at2"/>
<geneLocation type="plasmid" evidence="12">
    <name>sym pNGR234b</name>
</geneLocation>
<dbReference type="GO" id="GO:0005507">
    <property type="term" value="F:copper ion binding"/>
    <property type="evidence" value="ECO:0007669"/>
    <property type="project" value="UniProtKB-UniRule"/>
</dbReference>
<dbReference type="CDD" id="cd04218">
    <property type="entry name" value="Pseudoazurin"/>
    <property type="match status" value="1"/>
</dbReference>
<evidence type="ECO:0000256" key="7">
    <source>
        <dbReference type="NCBIfam" id="TIGR02375"/>
    </source>
</evidence>
<evidence type="ECO:0000256" key="1">
    <source>
        <dbReference type="ARBA" id="ARBA00004418"/>
    </source>
</evidence>
<dbReference type="EMBL" id="CP000874">
    <property type="protein sequence ID" value="ACP21785.1"/>
    <property type="molecule type" value="Genomic_DNA"/>
</dbReference>
<dbReference type="InterPro" id="IPR012745">
    <property type="entry name" value="Pseudoazurin"/>
</dbReference>
<evidence type="ECO:0000256" key="3">
    <source>
        <dbReference type="ARBA" id="ARBA00022723"/>
    </source>
</evidence>
<dbReference type="InterPro" id="IPR008972">
    <property type="entry name" value="Cupredoxin"/>
</dbReference>
<feature type="signal peptide" evidence="9">
    <location>
        <begin position="1"/>
        <end position="20"/>
    </location>
</feature>
<comment type="cofactor">
    <cofactor evidence="8">
        <name>Cu cation</name>
        <dbReference type="ChEBI" id="CHEBI:23378"/>
    </cofactor>
    <text evidence="8">Binds 1 copper ion per subunit.</text>
</comment>
<evidence type="ECO:0000313" key="11">
    <source>
        <dbReference type="EMBL" id="ACP21785.1"/>
    </source>
</evidence>
<evidence type="ECO:0000256" key="9">
    <source>
        <dbReference type="SAM" id="SignalP"/>
    </source>
</evidence>
<dbReference type="GO" id="GO:0009055">
    <property type="term" value="F:electron transfer activity"/>
    <property type="evidence" value="ECO:0007669"/>
    <property type="project" value="InterPro"/>
</dbReference>
<evidence type="ECO:0000313" key="12">
    <source>
        <dbReference type="Proteomes" id="UP000001054"/>
    </source>
</evidence>
<protein>
    <recommendedName>
        <fullName evidence="7">Pseudoazurin</fullName>
    </recommendedName>
</protein>
<keyword evidence="2" id="KW-0813">Transport</keyword>
<dbReference type="InterPro" id="IPR002386">
    <property type="entry name" value="Amicyanin/Pseudoazurin"/>
</dbReference>
<keyword evidence="5" id="KW-0249">Electron transport</keyword>
<feature type="binding site" evidence="8">
    <location>
        <position position="98"/>
    </location>
    <ligand>
        <name>Cu cation</name>
        <dbReference type="ChEBI" id="CHEBI:23378"/>
    </ligand>
</feature>
<gene>
    <name evidence="11" type="ordered locus">NGR_b03210</name>
</gene>
<feature type="binding site" evidence="8">
    <location>
        <position position="101"/>
    </location>
    <ligand>
        <name>Cu cation</name>
        <dbReference type="ChEBI" id="CHEBI:23378"/>
    </ligand>
</feature>
<keyword evidence="6 8" id="KW-0186">Copper</keyword>
<dbReference type="Gene3D" id="2.60.40.420">
    <property type="entry name" value="Cupredoxins - blue copper proteins"/>
    <property type="match status" value="1"/>
</dbReference>
<name>C3KNX7_SINFN</name>
<keyword evidence="9" id="KW-0732">Signal</keyword>
<dbReference type="RefSeq" id="WP_012706384.1">
    <property type="nucleotide sequence ID" value="NC_012586.1"/>
</dbReference>
<feature type="binding site" evidence="8">
    <location>
        <position position="60"/>
    </location>
    <ligand>
        <name>Cu cation</name>
        <dbReference type="ChEBI" id="CHEBI:23378"/>
    </ligand>
</feature>
<evidence type="ECO:0000259" key="10">
    <source>
        <dbReference type="Pfam" id="PF00127"/>
    </source>
</evidence>
<proteinExistence type="predicted"/>
<evidence type="ECO:0000256" key="6">
    <source>
        <dbReference type="ARBA" id="ARBA00023008"/>
    </source>
</evidence>
<dbReference type="SUPFAM" id="SSF49503">
    <property type="entry name" value="Cupredoxins"/>
    <property type="match status" value="1"/>
</dbReference>
<sequence>MLRRMGIVAAMVLMAGAAIAAEHEVKMLNKGESGTMIFEPAFVKAAAGDTIRFVPVDKGHNVESIKGMLPDGVDKFKSKVNEEYVMTPTVPGLYGVKCSPHFAMGMVALIQVGEVPPNVEAVKAVKLPKKADERIKEALAASFR</sequence>
<dbReference type="Proteomes" id="UP000001054">
    <property type="component" value="Plasmid pNGR234b"/>
</dbReference>
<comment type="subcellular location">
    <subcellularLocation>
        <location evidence="1">Periplasm</location>
    </subcellularLocation>
</comment>
<evidence type="ECO:0000256" key="4">
    <source>
        <dbReference type="ARBA" id="ARBA00022764"/>
    </source>
</evidence>
<reference evidence="12" key="1">
    <citation type="journal article" date="2004" name="J. Bacteriol.">
        <title>An evolutionary hot spot: the pNGR234b replicon of Rhizobium sp. strain NGR234.</title>
        <authorList>
            <person name="Streit W.R."/>
            <person name="Schmitz R.A."/>
            <person name="Perret X."/>
            <person name="Staehelin C."/>
            <person name="Deakin W.J."/>
            <person name="Raasch C."/>
            <person name="Liesegang H."/>
            <person name="Broughton W.J."/>
        </authorList>
    </citation>
    <scope>NUCLEOTIDE SEQUENCE [LARGE SCALE GENOMIC DNA]</scope>
    <source>
        <strain evidence="12">NBRC 101917 / NGR234</strain>
    </source>
</reference>
<keyword evidence="3 8" id="KW-0479">Metal-binding</keyword>
<dbReference type="PATRIC" id="fig|394.7.peg.768"/>
<evidence type="ECO:0000256" key="5">
    <source>
        <dbReference type="ARBA" id="ARBA00022982"/>
    </source>
</evidence>
<dbReference type="GO" id="GO:0042597">
    <property type="term" value="C:periplasmic space"/>
    <property type="evidence" value="ECO:0007669"/>
    <property type="project" value="UniProtKB-SubCell"/>
</dbReference>
<dbReference type="Pfam" id="PF00127">
    <property type="entry name" value="Copper-bind"/>
    <property type="match status" value="1"/>
</dbReference>
<keyword evidence="11" id="KW-0614">Plasmid</keyword>
<keyword evidence="4" id="KW-0574">Periplasm</keyword>
<dbReference type="PRINTS" id="PR00156">
    <property type="entry name" value="COPPERBLUE"/>
</dbReference>